<dbReference type="AlphaFoldDB" id="A0A2N9ARB2"/>
<proteinExistence type="predicted"/>
<evidence type="ECO:0000313" key="1">
    <source>
        <dbReference type="EMBL" id="SOR29856.1"/>
    </source>
</evidence>
<reference evidence="2" key="1">
    <citation type="submission" date="2017-10" db="EMBL/GenBank/DDBJ databases">
        <authorList>
            <person name="Regsiter A."/>
            <person name="William W."/>
        </authorList>
    </citation>
    <scope>NUCLEOTIDE SEQUENCE [LARGE SCALE GENOMIC DNA]</scope>
</reference>
<evidence type="ECO:0000313" key="2">
    <source>
        <dbReference type="Proteomes" id="UP000233769"/>
    </source>
</evidence>
<name>A0A2N9ARB2_METEX</name>
<dbReference type="EMBL" id="LT962688">
    <property type="protein sequence ID" value="SOR29856.1"/>
    <property type="molecule type" value="Genomic_DNA"/>
</dbReference>
<accession>A0A2N9ARB2</accession>
<dbReference type="Proteomes" id="UP000233769">
    <property type="component" value="Chromosome tk0001"/>
</dbReference>
<protein>
    <submittedName>
        <fullName evidence="1">Uncharacterized protein</fullName>
    </submittedName>
</protein>
<gene>
    <name evidence="1" type="ORF">TK0001_3254</name>
</gene>
<organism evidence="1 2">
    <name type="scientific">Methylorubrum extorquens</name>
    <name type="common">Methylobacterium dichloromethanicum</name>
    <name type="synonym">Methylobacterium extorquens</name>
    <dbReference type="NCBI Taxonomy" id="408"/>
    <lineage>
        <taxon>Bacteria</taxon>
        <taxon>Pseudomonadati</taxon>
        <taxon>Pseudomonadota</taxon>
        <taxon>Alphaproteobacteria</taxon>
        <taxon>Hyphomicrobiales</taxon>
        <taxon>Methylobacteriaceae</taxon>
        <taxon>Methylorubrum</taxon>
    </lineage>
</organism>
<sequence>MSGSPTWYSWFTFPFFAPLSGGVSQDISAGPYQGVPEIEVAVIKEVGSFGQQLGIISEAVRELAEKVGAMPPAKSAHELVKSSEASRELTPLEKLDVLIERVDRVKAAYHESAERDAIRALERLHRIDPGASSKLAARFQ</sequence>